<dbReference type="Gene3D" id="2.130.10.10">
    <property type="entry name" value="YVTN repeat-like/Quinoprotein amine dehydrogenase"/>
    <property type="match status" value="1"/>
</dbReference>
<dbReference type="PANTHER" id="PTHR19848:SF8">
    <property type="entry name" value="F-BOX AND WD REPEAT DOMAIN CONTAINING 7"/>
    <property type="match status" value="1"/>
</dbReference>
<evidence type="ECO:0000256" key="1">
    <source>
        <dbReference type="ARBA" id="ARBA00022574"/>
    </source>
</evidence>
<dbReference type="InterPro" id="IPR011042">
    <property type="entry name" value="6-blade_b-propeller_TolB-like"/>
</dbReference>
<reference evidence="3" key="2">
    <citation type="submission" date="2020-09" db="EMBL/GenBank/DDBJ databases">
        <authorList>
            <person name="Sun Q."/>
            <person name="Ohkuma M."/>
        </authorList>
    </citation>
    <scope>NUCLEOTIDE SEQUENCE</scope>
    <source>
        <strain evidence="3">JCM 4714</strain>
    </source>
</reference>
<dbReference type="EMBL" id="BMVG01000048">
    <property type="protein sequence ID" value="GHE14228.1"/>
    <property type="molecule type" value="Genomic_DNA"/>
</dbReference>
<evidence type="ECO:0000256" key="2">
    <source>
        <dbReference type="ARBA" id="ARBA00022737"/>
    </source>
</evidence>
<dbReference type="RefSeq" id="WP_189958829.1">
    <property type="nucleotide sequence ID" value="NZ_BMVG01000048.1"/>
</dbReference>
<dbReference type="InterPro" id="IPR001680">
    <property type="entry name" value="WD40_rpt"/>
</dbReference>
<protein>
    <recommendedName>
        <fullName evidence="5">BRCT domain-containing protein</fullName>
    </recommendedName>
</protein>
<sequence>MNLTGREIALSGSFDTLGPGEAERRLEAAGAHVTVELTPSTAAIFVGQETSRDKGNKAYVQGIPIYDEAALLAALAVLEGPTSEDGSLPAPLPGLFADPAALAAAGPAELENLLTDADWTSFVPARDLPPLRARLTALERDHGLTPAHRLATNRIRVRGTMLSRPYGHRSKIIALALSPSGTHLATGDWGDGESGTAQVWEVATGRCVNVLKWIDGGVGWDGYARTMQWSSDGRHLGMAFRTNTIGVWDPFGDSSEPRAEAQVTNGASRPPAWALHPDGRSAFVATGNKDRVGVQGCLAPLEHGKLFWLAEHAEMPHEYILAKGPIPVSVQGCGEELWVDWSPVWSPDGSQLYVANRSEAFVVDVATGVPLWCTGTRVDWVAEWSPDGRYLAHIHKQRLHFRDAATGRPAADPIPTAGSRWDLSLHWGMCGDTARLAAVLSEKAAEPGVEVYDDGRLSHRLAVTPAETALARENKDFAVWAWAPSGDRGAVLTAAGDIEVWSLGNGEARRLRTLAAPAGTQGVLWGVDDVIVAVGEKVLRFLRADSDEIVGDYTFLREADAELPLHGDYVYDHFDGRIVALDEHTWCLPVEPDMAIAPPERRADIEAHLAWIVDRRFAWPLHWGRFAVWPDAATAVANLPTTSPDTGALRQAVRETAG</sequence>
<dbReference type="Gene3D" id="2.120.10.30">
    <property type="entry name" value="TolB, C-terminal domain"/>
    <property type="match status" value="1"/>
</dbReference>
<name>A0A918YRU2_9ACTN</name>
<dbReference type="SUPFAM" id="SSF82171">
    <property type="entry name" value="DPP6 N-terminal domain-like"/>
    <property type="match status" value="1"/>
</dbReference>
<gene>
    <name evidence="3" type="ORF">GCM10010339_84060</name>
</gene>
<keyword evidence="1" id="KW-0853">WD repeat</keyword>
<keyword evidence="2" id="KW-0677">Repeat</keyword>
<dbReference type="Gene3D" id="3.40.50.10190">
    <property type="entry name" value="BRCT domain"/>
    <property type="match status" value="1"/>
</dbReference>
<proteinExistence type="predicted"/>
<accession>A0A918YRU2</accession>
<dbReference type="InterPro" id="IPR015943">
    <property type="entry name" value="WD40/YVTN_repeat-like_dom_sf"/>
</dbReference>
<dbReference type="AlphaFoldDB" id="A0A918YRU2"/>
<organism evidence="3 4">
    <name type="scientific">Streptomyces alanosinicus</name>
    <dbReference type="NCBI Taxonomy" id="68171"/>
    <lineage>
        <taxon>Bacteria</taxon>
        <taxon>Bacillati</taxon>
        <taxon>Actinomycetota</taxon>
        <taxon>Actinomycetes</taxon>
        <taxon>Kitasatosporales</taxon>
        <taxon>Streptomycetaceae</taxon>
        <taxon>Streptomyces</taxon>
    </lineage>
</organism>
<reference evidence="3" key="1">
    <citation type="journal article" date="2014" name="Int. J. Syst. Evol. Microbiol.">
        <title>Complete genome sequence of Corynebacterium casei LMG S-19264T (=DSM 44701T), isolated from a smear-ripened cheese.</title>
        <authorList>
            <consortium name="US DOE Joint Genome Institute (JGI-PGF)"/>
            <person name="Walter F."/>
            <person name="Albersmeier A."/>
            <person name="Kalinowski J."/>
            <person name="Ruckert C."/>
        </authorList>
    </citation>
    <scope>NUCLEOTIDE SEQUENCE</scope>
    <source>
        <strain evidence="3">JCM 4714</strain>
    </source>
</reference>
<comment type="caution">
    <text evidence="3">The sequence shown here is derived from an EMBL/GenBank/DDBJ whole genome shotgun (WGS) entry which is preliminary data.</text>
</comment>
<dbReference type="PANTHER" id="PTHR19848">
    <property type="entry name" value="WD40 REPEAT PROTEIN"/>
    <property type="match status" value="1"/>
</dbReference>
<keyword evidence="4" id="KW-1185">Reference proteome</keyword>
<dbReference type="InterPro" id="IPR036420">
    <property type="entry name" value="BRCT_dom_sf"/>
</dbReference>
<evidence type="ECO:0008006" key="5">
    <source>
        <dbReference type="Google" id="ProtNLM"/>
    </source>
</evidence>
<evidence type="ECO:0000313" key="4">
    <source>
        <dbReference type="Proteomes" id="UP000655443"/>
    </source>
</evidence>
<evidence type="ECO:0000313" key="3">
    <source>
        <dbReference type="EMBL" id="GHE14228.1"/>
    </source>
</evidence>
<dbReference type="SMART" id="SM00320">
    <property type="entry name" value="WD40"/>
    <property type="match status" value="2"/>
</dbReference>
<dbReference type="Proteomes" id="UP000655443">
    <property type="component" value="Unassembled WGS sequence"/>
</dbReference>